<dbReference type="OrthoDB" id="5809458at2759"/>
<dbReference type="SFLD" id="SFLDG01200">
    <property type="entry name" value="SUF1.1"/>
    <property type="match status" value="1"/>
</dbReference>
<comment type="similarity">
    <text evidence="1">Belongs to the FAX family.</text>
</comment>
<feature type="domain" description="Thioredoxin-like fold" evidence="2">
    <location>
        <begin position="22"/>
        <end position="124"/>
    </location>
</feature>
<evidence type="ECO:0000259" key="2">
    <source>
        <dbReference type="Pfam" id="PF17172"/>
    </source>
</evidence>
<evidence type="ECO:0000313" key="3">
    <source>
        <dbReference type="EMBL" id="OJJ50754.1"/>
    </source>
</evidence>
<proteinExistence type="inferred from homology"/>
<dbReference type="SFLD" id="SFLDG01180">
    <property type="entry name" value="SUF1"/>
    <property type="match status" value="1"/>
</dbReference>
<dbReference type="AlphaFoldDB" id="A0A1L9SUF6"/>
<reference evidence="4" key="1">
    <citation type="journal article" date="2017" name="Genome Biol.">
        <title>Comparative genomics reveals high biological diversity and specific adaptations in the industrially and medically important fungal genus Aspergillus.</title>
        <authorList>
            <person name="de Vries R.P."/>
            <person name="Riley R."/>
            <person name="Wiebenga A."/>
            <person name="Aguilar-Osorio G."/>
            <person name="Amillis S."/>
            <person name="Uchima C.A."/>
            <person name="Anderluh G."/>
            <person name="Asadollahi M."/>
            <person name="Askin M."/>
            <person name="Barry K."/>
            <person name="Battaglia E."/>
            <person name="Bayram O."/>
            <person name="Benocci T."/>
            <person name="Braus-Stromeyer S.A."/>
            <person name="Caldana C."/>
            <person name="Canovas D."/>
            <person name="Cerqueira G.C."/>
            <person name="Chen F."/>
            <person name="Chen W."/>
            <person name="Choi C."/>
            <person name="Clum A."/>
            <person name="Dos Santos R.A."/>
            <person name="Damasio A.R."/>
            <person name="Diallinas G."/>
            <person name="Emri T."/>
            <person name="Fekete E."/>
            <person name="Flipphi M."/>
            <person name="Freyberg S."/>
            <person name="Gallo A."/>
            <person name="Gournas C."/>
            <person name="Habgood R."/>
            <person name="Hainaut M."/>
            <person name="Harispe M.L."/>
            <person name="Henrissat B."/>
            <person name="Hilden K.S."/>
            <person name="Hope R."/>
            <person name="Hossain A."/>
            <person name="Karabika E."/>
            <person name="Karaffa L."/>
            <person name="Karanyi Z."/>
            <person name="Krasevec N."/>
            <person name="Kuo A."/>
            <person name="Kusch H."/>
            <person name="LaButti K."/>
            <person name="Lagendijk E.L."/>
            <person name="Lapidus A."/>
            <person name="Levasseur A."/>
            <person name="Lindquist E."/>
            <person name="Lipzen A."/>
            <person name="Logrieco A.F."/>
            <person name="MacCabe A."/>
            <person name="Maekelae M.R."/>
            <person name="Malavazi I."/>
            <person name="Melin P."/>
            <person name="Meyer V."/>
            <person name="Mielnichuk N."/>
            <person name="Miskei M."/>
            <person name="Molnar A.P."/>
            <person name="Mule G."/>
            <person name="Ngan C.Y."/>
            <person name="Orejas M."/>
            <person name="Orosz E."/>
            <person name="Ouedraogo J.P."/>
            <person name="Overkamp K.M."/>
            <person name="Park H.-S."/>
            <person name="Perrone G."/>
            <person name="Piumi F."/>
            <person name="Punt P.J."/>
            <person name="Ram A.F."/>
            <person name="Ramon A."/>
            <person name="Rauscher S."/>
            <person name="Record E."/>
            <person name="Riano-Pachon D.M."/>
            <person name="Robert V."/>
            <person name="Roehrig J."/>
            <person name="Ruller R."/>
            <person name="Salamov A."/>
            <person name="Salih N.S."/>
            <person name="Samson R.A."/>
            <person name="Sandor E."/>
            <person name="Sanguinetti M."/>
            <person name="Schuetze T."/>
            <person name="Sepcic K."/>
            <person name="Shelest E."/>
            <person name="Sherlock G."/>
            <person name="Sophianopoulou V."/>
            <person name="Squina F.M."/>
            <person name="Sun H."/>
            <person name="Susca A."/>
            <person name="Todd R.B."/>
            <person name="Tsang A."/>
            <person name="Unkles S.E."/>
            <person name="van de Wiele N."/>
            <person name="van Rossen-Uffink D."/>
            <person name="Oliveira J.V."/>
            <person name="Vesth T.C."/>
            <person name="Visser J."/>
            <person name="Yu J.-H."/>
            <person name="Zhou M."/>
            <person name="Andersen M.R."/>
            <person name="Archer D.B."/>
            <person name="Baker S.E."/>
            <person name="Benoit I."/>
            <person name="Brakhage A.A."/>
            <person name="Braus G.H."/>
            <person name="Fischer R."/>
            <person name="Frisvad J.C."/>
            <person name="Goldman G.H."/>
            <person name="Houbraken J."/>
            <person name="Oakley B."/>
            <person name="Pocsi I."/>
            <person name="Scazzocchio C."/>
            <person name="Seiboth B."/>
            <person name="vanKuyk P.A."/>
            <person name="Wortman J."/>
            <person name="Dyer P.S."/>
            <person name="Grigoriev I.V."/>
        </authorList>
    </citation>
    <scope>NUCLEOTIDE SEQUENCE [LARGE SCALE GENOMIC DNA]</scope>
    <source>
        <strain evidence="4">CBS 506.65</strain>
    </source>
</reference>
<dbReference type="InterPro" id="IPR050931">
    <property type="entry name" value="Mito_Protein_Transport_Metaxin"/>
</dbReference>
<protein>
    <recommendedName>
        <fullName evidence="2">Thioredoxin-like fold domain-containing protein</fullName>
    </recommendedName>
</protein>
<evidence type="ECO:0000313" key="4">
    <source>
        <dbReference type="Proteomes" id="UP000184188"/>
    </source>
</evidence>
<sequence length="261" mass="29622">MSTTRLTLYRGWLDPGKYVWSPFVIKLEARLRFAGISYKTEGGSPKSGPKGKIPYVELYKTEDPTASTSLGDSTLIIRHLVEQGILPDLNGRLVPSARAEDLAIRALMEEKLCFYHTRERWTENYHTMRDHILSSLPYPVRVVVGLLIYRNTIQTLHGQGSGRHSADEIREFRHEIWTAISDLLVASRSAKPRDPTQPFWILGGEQPTEADATVFAFVVSVLICTAGPESQGVVKEFPVLEDYAQKIHDRYFPDYVKWSDL</sequence>
<dbReference type="CDD" id="cd03193">
    <property type="entry name" value="GST_C_Metaxin"/>
    <property type="match status" value="1"/>
</dbReference>
<keyword evidence="4" id="KW-1185">Reference proteome</keyword>
<dbReference type="PANTHER" id="PTHR12289">
    <property type="entry name" value="METAXIN RELATED"/>
    <property type="match status" value="1"/>
</dbReference>
<name>A0A1L9SUF6_9EURO</name>
<dbReference type="STRING" id="1073090.A0A1L9SUF6"/>
<dbReference type="VEuPathDB" id="FungiDB:ASPZODRAFT_55456"/>
<dbReference type="RefSeq" id="XP_022585264.1">
    <property type="nucleotide sequence ID" value="XM_022728545.1"/>
</dbReference>
<organism evidence="3 4">
    <name type="scientific">Penicilliopsis zonata CBS 506.65</name>
    <dbReference type="NCBI Taxonomy" id="1073090"/>
    <lineage>
        <taxon>Eukaryota</taxon>
        <taxon>Fungi</taxon>
        <taxon>Dikarya</taxon>
        <taxon>Ascomycota</taxon>
        <taxon>Pezizomycotina</taxon>
        <taxon>Eurotiomycetes</taxon>
        <taxon>Eurotiomycetidae</taxon>
        <taxon>Eurotiales</taxon>
        <taxon>Aspergillaceae</taxon>
        <taxon>Penicilliopsis</taxon>
    </lineage>
</organism>
<dbReference type="InterPro" id="IPR040079">
    <property type="entry name" value="Glutathione_S-Trfase"/>
</dbReference>
<dbReference type="InterPro" id="IPR026928">
    <property type="entry name" value="FAX/IsoI-like"/>
</dbReference>
<dbReference type="Proteomes" id="UP000184188">
    <property type="component" value="Unassembled WGS sequence"/>
</dbReference>
<evidence type="ECO:0000256" key="1">
    <source>
        <dbReference type="ARBA" id="ARBA00006475"/>
    </source>
</evidence>
<dbReference type="InterPro" id="IPR012336">
    <property type="entry name" value="Thioredoxin-like_fold"/>
</dbReference>
<dbReference type="GO" id="GO:0005737">
    <property type="term" value="C:cytoplasm"/>
    <property type="evidence" value="ECO:0007669"/>
    <property type="project" value="TreeGrafter"/>
</dbReference>
<dbReference type="PANTHER" id="PTHR12289:SF41">
    <property type="entry name" value="FAILED AXON CONNECTIONS-RELATED"/>
    <property type="match status" value="1"/>
</dbReference>
<gene>
    <name evidence="3" type="ORF">ASPZODRAFT_55456</name>
</gene>
<dbReference type="EMBL" id="KV878336">
    <property type="protein sequence ID" value="OJJ50754.1"/>
    <property type="molecule type" value="Genomic_DNA"/>
</dbReference>
<dbReference type="GeneID" id="34615009"/>
<accession>A0A1L9SUF6</accession>
<dbReference type="SFLD" id="SFLDS00019">
    <property type="entry name" value="Glutathione_Transferase_(cytos"/>
    <property type="match status" value="1"/>
</dbReference>
<dbReference type="Pfam" id="PF17172">
    <property type="entry name" value="GST_N_4"/>
    <property type="match status" value="1"/>
</dbReference>